<name>A0A7X1C9S1_9LIST</name>
<evidence type="ECO:0000313" key="6">
    <source>
        <dbReference type="Proteomes" id="UP000587800"/>
    </source>
</evidence>
<protein>
    <submittedName>
        <fullName evidence="3">CPBP family intramembrane metalloprotease</fullName>
    </submittedName>
</protein>
<keyword evidence="3" id="KW-0645">Protease</keyword>
<feature type="transmembrane region" description="Helical" evidence="1">
    <location>
        <begin position="164"/>
        <end position="187"/>
    </location>
</feature>
<evidence type="ECO:0000313" key="3">
    <source>
        <dbReference type="EMBL" id="MBC1489617.1"/>
    </source>
</evidence>
<reference evidence="5 6" key="1">
    <citation type="submission" date="2020-03" db="EMBL/GenBank/DDBJ databases">
        <title>Soil Listeria distribution.</title>
        <authorList>
            <person name="Liao J."/>
            <person name="Wiedmann M."/>
        </authorList>
    </citation>
    <scope>NUCLEOTIDE SEQUENCE [LARGE SCALE GENOMIC DNA]</scope>
    <source>
        <strain evidence="4 6">FSL L7-1515</strain>
        <strain evidence="3 5">FSL L7-1554</strain>
    </source>
</reference>
<dbReference type="Proteomes" id="UP000587800">
    <property type="component" value="Unassembled WGS sequence"/>
</dbReference>
<feature type="transmembrane region" description="Helical" evidence="1">
    <location>
        <begin position="194"/>
        <end position="212"/>
    </location>
</feature>
<sequence>MYKYQKALIITPIAIVILMIPIVLFLTGTFGTTIGYIALNLVYWLVFCIPCIAYVVKKSGFNIQQFYTTNNLNNKKCNLIYNLLAFLPVIATGFIVFIPIIGVAPLMTFFIAALYALINGSIEELFWRGLYSQFFDKIGWAYIFPTILFSLWHIAIALAKGMIWHGGILTLVMGAAFMGVLWGFIAFKTKNIRYTTIAHILTNFFAFSGMIYDNWFV</sequence>
<dbReference type="RefSeq" id="WP_185348631.1">
    <property type="nucleotide sequence ID" value="NZ_JAASTU010000025.1"/>
</dbReference>
<dbReference type="GO" id="GO:0006508">
    <property type="term" value="P:proteolysis"/>
    <property type="evidence" value="ECO:0007669"/>
    <property type="project" value="UniProtKB-KW"/>
</dbReference>
<feature type="transmembrane region" description="Helical" evidence="1">
    <location>
        <begin position="77"/>
        <end position="101"/>
    </location>
</feature>
<evidence type="ECO:0000259" key="2">
    <source>
        <dbReference type="Pfam" id="PF02517"/>
    </source>
</evidence>
<evidence type="ECO:0000313" key="4">
    <source>
        <dbReference type="EMBL" id="MBC1511009.1"/>
    </source>
</evidence>
<feature type="transmembrane region" description="Helical" evidence="1">
    <location>
        <begin position="139"/>
        <end position="158"/>
    </location>
</feature>
<feature type="transmembrane region" description="Helical" evidence="1">
    <location>
        <begin position="107"/>
        <end position="127"/>
    </location>
</feature>
<comment type="caution">
    <text evidence="3">The sequence shown here is derived from an EMBL/GenBank/DDBJ whole genome shotgun (WGS) entry which is preliminary data.</text>
</comment>
<dbReference type="GO" id="GO:0080120">
    <property type="term" value="P:CAAX-box protein maturation"/>
    <property type="evidence" value="ECO:0007669"/>
    <property type="project" value="UniProtKB-ARBA"/>
</dbReference>
<dbReference type="EMBL" id="JAASTW010000014">
    <property type="protein sequence ID" value="MBC1489617.1"/>
    <property type="molecule type" value="Genomic_DNA"/>
</dbReference>
<keyword evidence="1" id="KW-0472">Membrane</keyword>
<dbReference type="Proteomes" id="UP000561617">
    <property type="component" value="Unassembled WGS sequence"/>
</dbReference>
<feature type="transmembrane region" description="Helical" evidence="1">
    <location>
        <begin position="34"/>
        <end position="56"/>
    </location>
</feature>
<evidence type="ECO:0000313" key="5">
    <source>
        <dbReference type="Proteomes" id="UP000561617"/>
    </source>
</evidence>
<organism evidence="3 5">
    <name type="scientific">Listeria immobilis</name>
    <dbReference type="NCBI Taxonomy" id="2713502"/>
    <lineage>
        <taxon>Bacteria</taxon>
        <taxon>Bacillati</taxon>
        <taxon>Bacillota</taxon>
        <taxon>Bacilli</taxon>
        <taxon>Bacillales</taxon>
        <taxon>Listeriaceae</taxon>
        <taxon>Listeria</taxon>
    </lineage>
</organism>
<accession>A0A7X1C9S1</accession>
<keyword evidence="3" id="KW-0482">Metalloprotease</keyword>
<dbReference type="GO" id="GO:0004175">
    <property type="term" value="F:endopeptidase activity"/>
    <property type="evidence" value="ECO:0007669"/>
    <property type="project" value="UniProtKB-ARBA"/>
</dbReference>
<dbReference type="EMBL" id="JAASUB010000020">
    <property type="protein sequence ID" value="MBC1511009.1"/>
    <property type="molecule type" value="Genomic_DNA"/>
</dbReference>
<feature type="domain" description="CAAX prenyl protease 2/Lysostaphin resistance protein A-like" evidence="2">
    <location>
        <begin position="107"/>
        <end position="205"/>
    </location>
</feature>
<gene>
    <name evidence="3" type="ORF">HCJ38_11460</name>
    <name evidence="4" type="ORF">HCJ59_14060</name>
</gene>
<proteinExistence type="predicted"/>
<keyword evidence="3" id="KW-0378">Hydrolase</keyword>
<dbReference type="GO" id="GO:0008237">
    <property type="term" value="F:metallopeptidase activity"/>
    <property type="evidence" value="ECO:0007669"/>
    <property type="project" value="UniProtKB-KW"/>
</dbReference>
<keyword evidence="6" id="KW-1185">Reference proteome</keyword>
<dbReference type="InterPro" id="IPR003675">
    <property type="entry name" value="Rce1/LyrA-like_dom"/>
</dbReference>
<dbReference type="Pfam" id="PF02517">
    <property type="entry name" value="Rce1-like"/>
    <property type="match status" value="1"/>
</dbReference>
<keyword evidence="1" id="KW-1133">Transmembrane helix</keyword>
<keyword evidence="1" id="KW-0812">Transmembrane</keyword>
<evidence type="ECO:0000256" key="1">
    <source>
        <dbReference type="SAM" id="Phobius"/>
    </source>
</evidence>
<feature type="transmembrane region" description="Helical" evidence="1">
    <location>
        <begin position="7"/>
        <end position="28"/>
    </location>
</feature>
<dbReference type="AlphaFoldDB" id="A0A7X1C9S1"/>